<evidence type="ECO:0000313" key="3">
    <source>
        <dbReference type="Proteomes" id="UP000182835"/>
    </source>
</evidence>
<dbReference type="RefSeq" id="WP_071864277.1">
    <property type="nucleotide sequence ID" value="NZ_JBHLVQ010000013.1"/>
</dbReference>
<proteinExistence type="predicted"/>
<comment type="caution">
    <text evidence="1">The sequence shown here is derived from an EMBL/GenBank/DDBJ whole genome shotgun (WGS) entry which is preliminary data.</text>
</comment>
<dbReference type="STRING" id="317010.RU96_GL001893"/>
<dbReference type="EMBL" id="LHUG01000005">
    <property type="protein sequence ID" value="PAB00953.1"/>
    <property type="molecule type" value="Genomic_DNA"/>
</dbReference>
<reference evidence="2 4" key="2">
    <citation type="submission" date="2015-08" db="EMBL/GenBank/DDBJ databases">
        <title>Enterococcus genome sequence.</title>
        <authorList>
            <person name="Acedo J.Z."/>
            <person name="Vederas J.C."/>
        </authorList>
    </citation>
    <scope>NUCLEOTIDE SEQUENCE [LARGE SCALE GENOMIC DNA]</scope>
    <source>
        <strain evidence="2 4">49</strain>
    </source>
</reference>
<accession>A0A1L8R869</accession>
<organism evidence="1 3">
    <name type="scientific">Enterococcus canintestini</name>
    <dbReference type="NCBI Taxonomy" id="317010"/>
    <lineage>
        <taxon>Bacteria</taxon>
        <taxon>Bacillati</taxon>
        <taxon>Bacillota</taxon>
        <taxon>Bacilli</taxon>
        <taxon>Lactobacillales</taxon>
        <taxon>Enterococcaceae</taxon>
        <taxon>Enterococcus</taxon>
    </lineage>
</organism>
<evidence type="ECO:0000313" key="1">
    <source>
        <dbReference type="EMBL" id="OJG15916.1"/>
    </source>
</evidence>
<evidence type="ECO:0000313" key="4">
    <source>
        <dbReference type="Proteomes" id="UP000216797"/>
    </source>
</evidence>
<evidence type="ECO:0000313" key="2">
    <source>
        <dbReference type="EMBL" id="PAB00953.1"/>
    </source>
</evidence>
<dbReference type="AlphaFoldDB" id="A0A1L8R869"/>
<dbReference type="Proteomes" id="UP000216797">
    <property type="component" value="Unassembled WGS sequence"/>
</dbReference>
<name>A0A1L8R869_9ENTE</name>
<dbReference type="OrthoDB" id="2189147at2"/>
<reference evidence="1 3" key="1">
    <citation type="submission" date="2014-12" db="EMBL/GenBank/DDBJ databases">
        <title>Draft genome sequences of 29 type strains of Enterococci.</title>
        <authorList>
            <person name="Zhong Z."/>
            <person name="Sun Z."/>
            <person name="Liu W."/>
            <person name="Zhang W."/>
            <person name="Zhang H."/>
        </authorList>
    </citation>
    <scope>NUCLEOTIDE SEQUENCE [LARGE SCALE GENOMIC DNA]</scope>
    <source>
        <strain evidence="1 3">DSM 21207</strain>
    </source>
</reference>
<protein>
    <submittedName>
        <fullName evidence="1">Uncharacterized protein</fullName>
    </submittedName>
</protein>
<dbReference type="EMBL" id="JXKG01000004">
    <property type="protein sequence ID" value="OJG15916.1"/>
    <property type="molecule type" value="Genomic_DNA"/>
</dbReference>
<gene>
    <name evidence="2" type="ORF">AKL21_06765</name>
    <name evidence="1" type="ORF">RU96_GL001893</name>
</gene>
<sequence length="137" mass="16249">MIQPEYTALKTELLEALDTHIDILKDASYIQVDHLDGIMFMMRSFGFMLDRAPKVLACDDKEEMNYLMFQYYSLLTELKYNLTLNFPYAKINNKNLLEIVDAFPTTYEKEMKAWWENTTGLKVEETKQTIEIKSFEY</sequence>
<keyword evidence="4" id="KW-1185">Reference proteome</keyword>
<dbReference type="Proteomes" id="UP000182835">
    <property type="component" value="Unassembled WGS sequence"/>
</dbReference>